<dbReference type="RefSeq" id="WP_074702193.1">
    <property type="nucleotide sequence ID" value="NZ_CP018863.1"/>
</dbReference>
<proteinExistence type="predicted"/>
<dbReference type="EMBL" id="FNKH01000002">
    <property type="protein sequence ID" value="SDR10914.1"/>
    <property type="molecule type" value="Genomic_DNA"/>
</dbReference>
<evidence type="ECO:0000313" key="4">
    <source>
        <dbReference type="Proteomes" id="UP000181917"/>
    </source>
</evidence>
<evidence type="ECO:0000256" key="1">
    <source>
        <dbReference type="SAM" id="MobiDB-lite"/>
    </source>
</evidence>
<name>A0A1H1GCE4_9MICC</name>
<gene>
    <name evidence="3" type="ORF">SAMN04489742_3997</name>
</gene>
<dbReference type="AlphaFoldDB" id="A0A1H1GCE4"/>
<protein>
    <submittedName>
        <fullName evidence="3">Uncharacterized protein</fullName>
    </submittedName>
</protein>
<keyword evidence="2" id="KW-1133">Transmembrane helix</keyword>
<organism evidence="3 4">
    <name type="scientific">Crystallibacter crystallopoietes</name>
    <dbReference type="NCBI Taxonomy" id="37928"/>
    <lineage>
        <taxon>Bacteria</taxon>
        <taxon>Bacillati</taxon>
        <taxon>Actinomycetota</taxon>
        <taxon>Actinomycetes</taxon>
        <taxon>Micrococcales</taxon>
        <taxon>Micrococcaceae</taxon>
        <taxon>Crystallibacter</taxon>
    </lineage>
</organism>
<dbReference type="Gene3D" id="1.20.1280.290">
    <property type="match status" value="1"/>
</dbReference>
<feature type="region of interest" description="Disordered" evidence="1">
    <location>
        <begin position="91"/>
        <end position="131"/>
    </location>
</feature>
<accession>A0A1H1GCE4</accession>
<dbReference type="KEGG" id="acry:AC20117_19400"/>
<dbReference type="Proteomes" id="UP000181917">
    <property type="component" value="Unassembled WGS sequence"/>
</dbReference>
<evidence type="ECO:0000313" key="3">
    <source>
        <dbReference type="EMBL" id="SDR10914.1"/>
    </source>
</evidence>
<keyword evidence="2" id="KW-0472">Membrane</keyword>
<dbReference type="STRING" id="37928.SAMN04489742_3997"/>
<feature type="transmembrane region" description="Helical" evidence="2">
    <location>
        <begin position="64"/>
        <end position="83"/>
    </location>
</feature>
<feature type="compositionally biased region" description="Polar residues" evidence="1">
    <location>
        <begin position="119"/>
        <end position="131"/>
    </location>
</feature>
<keyword evidence="4" id="KW-1185">Reference proteome</keyword>
<feature type="transmembrane region" description="Helical" evidence="2">
    <location>
        <begin position="6"/>
        <end position="26"/>
    </location>
</feature>
<evidence type="ECO:0000256" key="2">
    <source>
        <dbReference type="SAM" id="Phobius"/>
    </source>
</evidence>
<sequence>MEIDLMVLAGGVSTIIFAGSVMPMIVKAVQTRDLASYSLGNLLLSNMGNLVHSVYVYSLPAGPIWALHAFYLVTTGFMLAMYLRHEALGRKRSQGSPHGSSHAAAGTMQDSPEDGPSAKFQQSPQVGSTSP</sequence>
<keyword evidence="2" id="KW-0812">Transmembrane</keyword>
<reference evidence="3 4" key="1">
    <citation type="submission" date="2016-10" db="EMBL/GenBank/DDBJ databases">
        <authorList>
            <person name="de Groot N.N."/>
        </authorList>
    </citation>
    <scope>NUCLEOTIDE SEQUENCE [LARGE SCALE GENOMIC DNA]</scope>
    <source>
        <strain evidence="3 4">DSM 20117</strain>
    </source>
</reference>
<feature type="transmembrane region" description="Helical" evidence="2">
    <location>
        <begin position="38"/>
        <end position="58"/>
    </location>
</feature>